<feature type="signal peptide" evidence="4">
    <location>
        <begin position="1"/>
        <end position="19"/>
    </location>
</feature>
<dbReference type="SUPFAM" id="SSF53955">
    <property type="entry name" value="Lysozyme-like"/>
    <property type="match status" value="1"/>
</dbReference>
<dbReference type="Gene3D" id="1.10.530.10">
    <property type="match status" value="1"/>
</dbReference>
<organism evidence="6 7">
    <name type="scientific">Aulographum hederae CBS 113979</name>
    <dbReference type="NCBI Taxonomy" id="1176131"/>
    <lineage>
        <taxon>Eukaryota</taxon>
        <taxon>Fungi</taxon>
        <taxon>Dikarya</taxon>
        <taxon>Ascomycota</taxon>
        <taxon>Pezizomycotina</taxon>
        <taxon>Dothideomycetes</taxon>
        <taxon>Pleosporomycetidae</taxon>
        <taxon>Aulographales</taxon>
        <taxon>Aulographaceae</taxon>
    </lineage>
</organism>
<dbReference type="GO" id="GO:0008061">
    <property type="term" value="F:chitin binding"/>
    <property type="evidence" value="ECO:0007669"/>
    <property type="project" value="UniProtKB-KW"/>
</dbReference>
<dbReference type="SMART" id="SM00257">
    <property type="entry name" value="LysM"/>
    <property type="match status" value="1"/>
</dbReference>
<dbReference type="InterPro" id="IPR052210">
    <property type="entry name" value="LysM1-like"/>
</dbReference>
<accession>A0A6G1GSG3</accession>
<feature type="compositionally biased region" description="Low complexity" evidence="3">
    <location>
        <begin position="258"/>
        <end position="369"/>
    </location>
</feature>
<keyword evidence="4" id="KW-0732">Signal</keyword>
<dbReference type="AlphaFoldDB" id="A0A6G1GSG3"/>
<evidence type="ECO:0000256" key="2">
    <source>
        <dbReference type="ARBA" id="ARBA00023026"/>
    </source>
</evidence>
<dbReference type="Pfam" id="PF01476">
    <property type="entry name" value="LysM"/>
    <property type="match status" value="1"/>
</dbReference>
<evidence type="ECO:0000256" key="4">
    <source>
        <dbReference type="SAM" id="SignalP"/>
    </source>
</evidence>
<dbReference type="Proteomes" id="UP000800041">
    <property type="component" value="Unassembled WGS sequence"/>
</dbReference>
<dbReference type="InterPro" id="IPR023346">
    <property type="entry name" value="Lysozyme-like_dom_sf"/>
</dbReference>
<protein>
    <submittedName>
        <fullName evidence="6">Carbohydrate-binding module family 50 protein</fullName>
    </submittedName>
</protein>
<dbReference type="EMBL" id="ML977173">
    <property type="protein sequence ID" value="KAF1983688.1"/>
    <property type="molecule type" value="Genomic_DNA"/>
</dbReference>
<dbReference type="PANTHER" id="PTHR34997">
    <property type="entry name" value="AM15"/>
    <property type="match status" value="1"/>
</dbReference>
<feature type="chain" id="PRO_5026135344" evidence="4">
    <location>
        <begin position="20"/>
        <end position="425"/>
    </location>
</feature>
<sequence length="425" mass="44455">MSFFYSLLVAFNLATFISGAPHPSNLLTRATDFLADLSFENLNVFGERSSNTYTFYSGDGTVAAGWPLAANWVDTFENMFQLNKPNMLSSCAQFNQTNPTIDEVRSIFYGIKNITSSSGVDARFILAIVMQESNGCVRVPTTDNGVRNPGLMQCHNGTATCNDGGVVRDPCPNETVGLMVKEGVLGTAYGDGLKQTLAKAGVTDTSKFYRAARLYNSGSIDASGDLGKGVATHCYASDVANRLTGWYSGESKCILDKPVSSSSSSSAKPTSTSSVKSTSTKVTTTSSAKPTTSSKATSSTKASSSSKATTTSKPATSTKATSTKATSTKATSTKATSTKATSTKATSTSKTSSKTSSTSPSATPAPKAAGYSTSCKTGYTIVSGDTCDKVDTKFGITFAQLRSWNTGLDSTCSNLMLGYSYCVKV</sequence>
<gene>
    <name evidence="6" type="ORF">K402DRAFT_382455</name>
</gene>
<evidence type="ECO:0000259" key="5">
    <source>
        <dbReference type="PROSITE" id="PS51782"/>
    </source>
</evidence>
<dbReference type="PROSITE" id="PS51782">
    <property type="entry name" value="LYSM"/>
    <property type="match status" value="1"/>
</dbReference>
<keyword evidence="7" id="KW-1185">Reference proteome</keyword>
<dbReference type="InterPro" id="IPR018392">
    <property type="entry name" value="LysM"/>
</dbReference>
<dbReference type="PANTHER" id="PTHR34997:SF1">
    <property type="entry name" value="PEPTIDOGLYCAN-BINDING LYSIN DOMAIN"/>
    <property type="match status" value="1"/>
</dbReference>
<dbReference type="InterPro" id="IPR036779">
    <property type="entry name" value="LysM_dom_sf"/>
</dbReference>
<reference evidence="6" key="1">
    <citation type="journal article" date="2020" name="Stud. Mycol.">
        <title>101 Dothideomycetes genomes: a test case for predicting lifestyles and emergence of pathogens.</title>
        <authorList>
            <person name="Haridas S."/>
            <person name="Albert R."/>
            <person name="Binder M."/>
            <person name="Bloem J."/>
            <person name="Labutti K."/>
            <person name="Salamov A."/>
            <person name="Andreopoulos B."/>
            <person name="Baker S."/>
            <person name="Barry K."/>
            <person name="Bills G."/>
            <person name="Bluhm B."/>
            <person name="Cannon C."/>
            <person name="Castanera R."/>
            <person name="Culley D."/>
            <person name="Daum C."/>
            <person name="Ezra D."/>
            <person name="Gonzalez J."/>
            <person name="Henrissat B."/>
            <person name="Kuo A."/>
            <person name="Liang C."/>
            <person name="Lipzen A."/>
            <person name="Lutzoni F."/>
            <person name="Magnuson J."/>
            <person name="Mondo S."/>
            <person name="Nolan M."/>
            <person name="Ohm R."/>
            <person name="Pangilinan J."/>
            <person name="Park H.-J."/>
            <person name="Ramirez L."/>
            <person name="Alfaro M."/>
            <person name="Sun H."/>
            <person name="Tritt A."/>
            <person name="Yoshinaga Y."/>
            <person name="Zwiers L.-H."/>
            <person name="Turgeon B."/>
            <person name="Goodwin S."/>
            <person name="Spatafora J."/>
            <person name="Crous P."/>
            <person name="Grigoriev I."/>
        </authorList>
    </citation>
    <scope>NUCLEOTIDE SEQUENCE</scope>
    <source>
        <strain evidence="6">CBS 113979</strain>
    </source>
</reference>
<proteinExistence type="predicted"/>
<feature type="domain" description="LysM" evidence="5">
    <location>
        <begin position="377"/>
        <end position="423"/>
    </location>
</feature>
<dbReference type="Gene3D" id="3.10.350.10">
    <property type="entry name" value="LysM domain"/>
    <property type="match status" value="1"/>
</dbReference>
<dbReference type="CDD" id="cd00118">
    <property type="entry name" value="LysM"/>
    <property type="match status" value="1"/>
</dbReference>
<evidence type="ECO:0000256" key="1">
    <source>
        <dbReference type="ARBA" id="ARBA00022669"/>
    </source>
</evidence>
<keyword evidence="1" id="KW-0147">Chitin-binding</keyword>
<evidence type="ECO:0000313" key="7">
    <source>
        <dbReference type="Proteomes" id="UP000800041"/>
    </source>
</evidence>
<dbReference type="SUPFAM" id="SSF54106">
    <property type="entry name" value="LysM domain"/>
    <property type="match status" value="1"/>
</dbReference>
<dbReference type="OrthoDB" id="1193027at2759"/>
<evidence type="ECO:0000313" key="6">
    <source>
        <dbReference type="EMBL" id="KAF1983688.1"/>
    </source>
</evidence>
<evidence type="ECO:0000256" key="3">
    <source>
        <dbReference type="SAM" id="MobiDB-lite"/>
    </source>
</evidence>
<name>A0A6G1GSG3_9PEZI</name>
<feature type="region of interest" description="Disordered" evidence="3">
    <location>
        <begin position="258"/>
        <end position="371"/>
    </location>
</feature>
<keyword evidence="2" id="KW-0843">Virulence</keyword>